<name>A0A5B8MVN3_9CHLO</name>
<protein>
    <submittedName>
        <fullName evidence="1">Uncharacterized protein</fullName>
    </submittedName>
</protein>
<dbReference type="OrthoDB" id="44591at2759"/>
<dbReference type="Proteomes" id="UP000316726">
    <property type="component" value="Chromosome 13"/>
</dbReference>
<proteinExistence type="predicted"/>
<accession>A0A5B8MVN3</accession>
<dbReference type="EMBL" id="CP031046">
    <property type="protein sequence ID" value="QDZ24411.1"/>
    <property type="molecule type" value="Genomic_DNA"/>
</dbReference>
<gene>
    <name evidence="1" type="ORF">A3770_13p69290</name>
</gene>
<reference evidence="1 2" key="1">
    <citation type="submission" date="2018-07" db="EMBL/GenBank/DDBJ databases">
        <title>The complete nuclear genome of the prasinophyte Chloropicon primus (CCMP1205).</title>
        <authorList>
            <person name="Pombert J.-F."/>
            <person name="Otis C."/>
            <person name="Turmel M."/>
            <person name="Lemieux C."/>
        </authorList>
    </citation>
    <scope>NUCLEOTIDE SEQUENCE [LARGE SCALE GENOMIC DNA]</scope>
    <source>
        <strain evidence="1 2">CCMP1205</strain>
    </source>
</reference>
<organism evidence="1 2">
    <name type="scientific">Chloropicon primus</name>
    <dbReference type="NCBI Taxonomy" id="1764295"/>
    <lineage>
        <taxon>Eukaryota</taxon>
        <taxon>Viridiplantae</taxon>
        <taxon>Chlorophyta</taxon>
        <taxon>Chloropicophyceae</taxon>
        <taxon>Chloropicales</taxon>
        <taxon>Chloropicaceae</taxon>
        <taxon>Chloropicon</taxon>
    </lineage>
</organism>
<evidence type="ECO:0000313" key="1">
    <source>
        <dbReference type="EMBL" id="QDZ24411.1"/>
    </source>
</evidence>
<evidence type="ECO:0000313" key="2">
    <source>
        <dbReference type="Proteomes" id="UP000316726"/>
    </source>
</evidence>
<sequence>MRINLRAGARRWRLEQPRRGRGGLRRGAVDWARDYGRGEAHLSADCDEGDVVAYLTGQWEVDGVLVGDEEADPKVELMVLDHLQVVWTHNCEHGQCRGWALAVSPGGGVEVTGREDLVQCGPEQLVARLGCRWKDEDTGQLVDDLPEEIGRLVQTQ</sequence>
<keyword evidence="2" id="KW-1185">Reference proteome</keyword>
<dbReference type="AlphaFoldDB" id="A0A5B8MVN3"/>